<accession>A0AAQ1RUK7</accession>
<name>A0AAQ1RUK7_9FIRM</name>
<sequence length="172" mass="18813">MDCYYEIDSYVTREGLQAMGAALAPGRGVQRATRAALLATALLFFAAALAPALSSVWGGLFLQAAFFLLGLTVLALALFWEGLLPQLYCRKNGPLLGRQHLMLGRRQMICTAGGREWRLVYAEVVRAREQGGVIYLSDGTRHLAVDRRGLPLEQAQEIAALLRRKLPGGVWG</sequence>
<proteinExistence type="predicted"/>
<gene>
    <name evidence="2" type="ORF">GT747_14195</name>
    <name evidence="3" type="ORF">SAMN05444424_0039</name>
</gene>
<evidence type="ECO:0000313" key="3">
    <source>
        <dbReference type="EMBL" id="SHF60617.1"/>
    </source>
</evidence>
<evidence type="ECO:0008006" key="6">
    <source>
        <dbReference type="Google" id="ProtNLM"/>
    </source>
</evidence>
<keyword evidence="1" id="KW-0472">Membrane</keyword>
<reference evidence="3" key="2">
    <citation type="submission" date="2016-11" db="EMBL/GenBank/DDBJ databases">
        <authorList>
            <person name="Varghese N."/>
            <person name="Submissions S."/>
        </authorList>
    </citation>
    <scope>NUCLEOTIDE SEQUENCE</scope>
    <source>
        <strain evidence="3">DSM 4029</strain>
    </source>
</reference>
<dbReference type="Proteomes" id="UP000184089">
    <property type="component" value="Unassembled WGS sequence"/>
</dbReference>
<evidence type="ECO:0000313" key="4">
    <source>
        <dbReference type="Proteomes" id="UP000184089"/>
    </source>
</evidence>
<dbReference type="AlphaFoldDB" id="A0AAQ1RUK7"/>
<reference evidence="2 5" key="3">
    <citation type="journal article" date="2019" name="Nat. Med.">
        <title>A library of human gut bacterial isolates paired with longitudinal multiomics data enables mechanistic microbiome research.</title>
        <authorList>
            <person name="Poyet M."/>
            <person name="Groussin M."/>
            <person name="Gibbons S.M."/>
            <person name="Avila-Pacheco J."/>
            <person name="Jiang X."/>
            <person name="Kearney S.M."/>
            <person name="Perrotta A.R."/>
            <person name="Berdy B."/>
            <person name="Zhao S."/>
            <person name="Lieberman T.D."/>
            <person name="Swanson P.K."/>
            <person name="Smith M."/>
            <person name="Roesemann S."/>
            <person name="Alexander J.E."/>
            <person name="Rich S.A."/>
            <person name="Livny J."/>
            <person name="Vlamakis H."/>
            <person name="Clish C."/>
            <person name="Bullock K."/>
            <person name="Deik A."/>
            <person name="Scott J."/>
            <person name="Pierce K.A."/>
            <person name="Xavier R.J."/>
            <person name="Alm E.J."/>
        </authorList>
    </citation>
    <scope>NUCLEOTIDE SEQUENCE [LARGE SCALE GENOMIC DNA]</scope>
    <source>
        <strain evidence="2 5">BIOML-A2</strain>
    </source>
</reference>
<feature type="transmembrane region" description="Helical" evidence="1">
    <location>
        <begin position="35"/>
        <end position="54"/>
    </location>
</feature>
<organism evidence="3 4">
    <name type="scientific">Bittarella massiliensis</name>
    <name type="common">ex Durand et al. 2017</name>
    <dbReference type="NCBI Taxonomy" id="1720313"/>
    <lineage>
        <taxon>Bacteria</taxon>
        <taxon>Bacillati</taxon>
        <taxon>Bacillota</taxon>
        <taxon>Clostridia</taxon>
        <taxon>Eubacteriales</taxon>
        <taxon>Oscillospiraceae</taxon>
        <taxon>Bittarella (ex Durand et al. 2017)</taxon>
    </lineage>
</organism>
<dbReference type="EMBL" id="FQVY01000001">
    <property type="protein sequence ID" value="SHF60617.1"/>
    <property type="molecule type" value="Genomic_DNA"/>
</dbReference>
<dbReference type="EMBL" id="WWVX01000012">
    <property type="protein sequence ID" value="MZL70888.1"/>
    <property type="molecule type" value="Genomic_DNA"/>
</dbReference>
<dbReference type="Proteomes" id="UP000474718">
    <property type="component" value="Unassembled WGS sequence"/>
</dbReference>
<keyword evidence="1" id="KW-1133">Transmembrane helix</keyword>
<keyword evidence="1" id="KW-0812">Transmembrane</keyword>
<protein>
    <recommendedName>
        <fullName evidence="6">YcxB family protein</fullName>
    </recommendedName>
</protein>
<reference evidence="4" key="1">
    <citation type="submission" date="2016-11" db="EMBL/GenBank/DDBJ databases">
        <authorList>
            <person name="Jaros S."/>
            <person name="Januszkiewicz K."/>
            <person name="Wedrychowicz H."/>
        </authorList>
    </citation>
    <scope>NUCLEOTIDE SEQUENCE [LARGE SCALE GENOMIC DNA]</scope>
    <source>
        <strain evidence="4">DSM 4029</strain>
    </source>
</reference>
<keyword evidence="5" id="KW-1185">Reference proteome</keyword>
<dbReference type="RefSeq" id="WP_073260884.1">
    <property type="nucleotide sequence ID" value="NZ_FQVY01000001.1"/>
</dbReference>
<evidence type="ECO:0000313" key="5">
    <source>
        <dbReference type="Proteomes" id="UP000474718"/>
    </source>
</evidence>
<evidence type="ECO:0000256" key="1">
    <source>
        <dbReference type="SAM" id="Phobius"/>
    </source>
</evidence>
<evidence type="ECO:0000313" key="2">
    <source>
        <dbReference type="EMBL" id="MZL70888.1"/>
    </source>
</evidence>
<comment type="caution">
    <text evidence="3">The sequence shown here is derived from an EMBL/GenBank/DDBJ whole genome shotgun (WGS) entry which is preliminary data.</text>
</comment>
<feature type="transmembrane region" description="Helical" evidence="1">
    <location>
        <begin position="60"/>
        <end position="80"/>
    </location>
</feature>